<reference evidence="1 2" key="1">
    <citation type="submission" date="2017-06" db="EMBL/GenBank/DDBJ databases">
        <title>Origin of plasmid-mediated fosfomycin resistance gene fosA3.</title>
        <authorList>
            <person name="Ito R."/>
            <person name="Pacey M.P."/>
            <person name="Doi Y."/>
        </authorList>
    </citation>
    <scope>NUCLEOTIDE SEQUENCE [LARGE SCALE GENOMIC DNA]</scope>
    <source>
        <strain evidence="1 2">YDC799</strain>
    </source>
</reference>
<proteinExistence type="predicted"/>
<dbReference type="AlphaFoldDB" id="A0A248KK46"/>
<gene>
    <name evidence="1" type="ORF">CEW81_18285</name>
</gene>
<dbReference type="InterPro" id="IPR035198">
    <property type="entry name" value="SU10_MCP"/>
</dbReference>
<protein>
    <submittedName>
        <fullName evidence="1">Uncharacterized protein</fullName>
    </submittedName>
</protein>
<dbReference type="EMBL" id="CP022114">
    <property type="protein sequence ID" value="ASG63937.1"/>
    <property type="molecule type" value="Genomic_DNA"/>
</dbReference>
<accession>A0A248KK46</accession>
<evidence type="ECO:0000313" key="1">
    <source>
        <dbReference type="EMBL" id="ASG63937.1"/>
    </source>
</evidence>
<name>A0A248KK46_9ENTR</name>
<dbReference type="Pfam" id="PF17236">
    <property type="entry name" value="SU10_MCP"/>
    <property type="match status" value="1"/>
</dbReference>
<sequence>MATELNSYELNGVKESIADWISNISPSDFPFQSMIGKASTSQPKFEWQTDSDEAVDDDNALMEGFEFSSLDDSFTPTTVMTGYTQKMGKAVKVTGDADAQSSWGAARNPIIKQPKKRAPLSVIWNTHSSITAQPPQR</sequence>
<dbReference type="Proteomes" id="UP000197098">
    <property type="component" value="Chromosome"/>
</dbReference>
<organism evidence="1 2">
    <name type="scientific">Kluyvera genomosp. 3</name>
    <dbReference type="NCBI Taxonomy" id="2774055"/>
    <lineage>
        <taxon>Bacteria</taxon>
        <taxon>Pseudomonadati</taxon>
        <taxon>Pseudomonadota</taxon>
        <taxon>Gammaproteobacteria</taxon>
        <taxon>Enterobacterales</taxon>
        <taxon>Enterobacteriaceae</taxon>
        <taxon>Kluyvera</taxon>
    </lineage>
</organism>
<evidence type="ECO:0000313" key="2">
    <source>
        <dbReference type="Proteomes" id="UP000197098"/>
    </source>
</evidence>